<comment type="caution">
    <text evidence="1">The sequence shown here is derived from an EMBL/GenBank/DDBJ whole genome shotgun (WGS) entry which is preliminary data.</text>
</comment>
<dbReference type="STRING" id="1116472.MGMO_176c00050"/>
<reference evidence="1 2" key="1">
    <citation type="journal article" date="2013" name="Genome Announc.">
        <title>Draft Genome Sequence of the Methanotrophic Gammaproteobacterium Methyloglobulus morosus DSM 22980 Strain KoM1.</title>
        <authorList>
            <person name="Poehlein A."/>
            <person name="Deutzmann J.S."/>
            <person name="Daniel R."/>
            <person name="Simeonova D.D."/>
        </authorList>
    </citation>
    <scope>NUCLEOTIDE SEQUENCE [LARGE SCALE GENOMIC DNA]</scope>
    <source>
        <strain evidence="1 2">KoM1</strain>
    </source>
</reference>
<protein>
    <submittedName>
        <fullName evidence="1">Uncharacterized protein</fullName>
    </submittedName>
</protein>
<evidence type="ECO:0000313" key="1">
    <source>
        <dbReference type="EMBL" id="ESS66794.1"/>
    </source>
</evidence>
<accession>V5BGC3</accession>
<keyword evidence="2" id="KW-1185">Reference proteome</keyword>
<proteinExistence type="predicted"/>
<evidence type="ECO:0000313" key="2">
    <source>
        <dbReference type="Proteomes" id="UP000017842"/>
    </source>
</evidence>
<organism evidence="1 2">
    <name type="scientific">Methyloglobulus morosus KoM1</name>
    <dbReference type="NCBI Taxonomy" id="1116472"/>
    <lineage>
        <taxon>Bacteria</taxon>
        <taxon>Pseudomonadati</taxon>
        <taxon>Pseudomonadota</taxon>
        <taxon>Gammaproteobacteria</taxon>
        <taxon>Methylococcales</taxon>
        <taxon>Methylococcaceae</taxon>
        <taxon>Methyloglobulus</taxon>
    </lineage>
</organism>
<sequence>MVISEASNDYLIHGYGASSTLMVGANPDFVAKPNPLCEPSYTHSIVDSKNKIATLFPSLSAQSFKIPHFSYIKHS</sequence>
<gene>
    <name evidence="1" type="ORF">MGMO_176c00050</name>
</gene>
<name>V5BGC3_9GAMM</name>
<dbReference type="Proteomes" id="UP000017842">
    <property type="component" value="Unassembled WGS sequence"/>
</dbReference>
<dbReference type="EMBL" id="AYLO01000161">
    <property type="protein sequence ID" value="ESS66794.1"/>
    <property type="molecule type" value="Genomic_DNA"/>
</dbReference>
<dbReference type="AlphaFoldDB" id="V5BGC3"/>